<dbReference type="InterPro" id="IPR001131">
    <property type="entry name" value="Peptidase_M24B_aminopep-P_CS"/>
</dbReference>
<dbReference type="InterPro" id="IPR007865">
    <property type="entry name" value="Aminopep_P_N"/>
</dbReference>
<dbReference type="OrthoDB" id="10261878at2759"/>
<sequence>MAHTDTPDIGGRYPARAHALKVLQKLLLLLPHEDRHKPQLILLHSKPTTFRDDTDRELPHRQESNFYYLSGCTLPASALLISYLPDQADEPAAVNDANVLSTLFIPEEDPLEVLWSPAPPSLDEAERAYDAGAVRHTSVLPHLLGDLLGATPDALLHLLPGPPAPFPALPQNIAPLLAAAHTCTAYLLPALHQARLTKDAHEVALIRRANAISSRAHELVMRLLGQYAGERWTEAREGEMPGEWRIRKEGDAEAVFVASCRRDDATHQAYLPIVASSVRAATLHYCCNDKAFSWGPLPRENGHGHVQQFDGPGLLGTGRGEREQHANGHAEEGDKYLQAQVLLIDAGCEWNCYASDITRVTPVRPAPLSVYQRAQLTHPPPQLGNAGHFSKEAREIYRIVLTMQTEAIAALRPGLHWDSVQYQCHATLVREFLKLGLFVGEEQAVLTSGVSTAFFPHGVGHSLGLDVHDVPSASKPLVEHVPERSAENPAFYTYLRLRLPLQAGMVLTVEPGIYFSPHQLAPVRASPHINHSLLATYEPVGGVRIEDVLLITPDGCENLTTAVKDVAAVEALASGAAAAAAVGKGKGRGPRVLDAIEGGAEKVLGAGRGLGSR</sequence>
<dbReference type="Gene3D" id="3.90.230.10">
    <property type="entry name" value="Creatinase/methionine aminopeptidase superfamily"/>
    <property type="match status" value="1"/>
</dbReference>
<evidence type="ECO:0000313" key="8">
    <source>
        <dbReference type="EMBL" id="KZT52100.1"/>
    </source>
</evidence>
<dbReference type="Pfam" id="PF00557">
    <property type="entry name" value="Peptidase_M24"/>
    <property type="match status" value="1"/>
</dbReference>
<dbReference type="STRING" id="1353952.A0A165D554"/>
<accession>A0A165D554</accession>
<name>A0A165D554_9BASI</name>
<evidence type="ECO:0000313" key="9">
    <source>
        <dbReference type="Proteomes" id="UP000076842"/>
    </source>
</evidence>
<dbReference type="InParanoid" id="A0A165D554"/>
<evidence type="ECO:0000256" key="2">
    <source>
        <dbReference type="ARBA" id="ARBA00008766"/>
    </source>
</evidence>
<dbReference type="InterPro" id="IPR036005">
    <property type="entry name" value="Creatinase/aminopeptidase-like"/>
</dbReference>
<dbReference type="PROSITE" id="PS00491">
    <property type="entry name" value="PROLINE_PEPTIDASE"/>
    <property type="match status" value="1"/>
</dbReference>
<dbReference type="GO" id="GO:0030145">
    <property type="term" value="F:manganese ion binding"/>
    <property type="evidence" value="ECO:0007669"/>
    <property type="project" value="InterPro"/>
</dbReference>
<comment type="similarity">
    <text evidence="2 6">Belongs to the peptidase M24B family.</text>
</comment>
<dbReference type="AlphaFoldDB" id="A0A165D554"/>
<organism evidence="8 9">
    <name type="scientific">Calocera cornea HHB12733</name>
    <dbReference type="NCBI Taxonomy" id="1353952"/>
    <lineage>
        <taxon>Eukaryota</taxon>
        <taxon>Fungi</taxon>
        <taxon>Dikarya</taxon>
        <taxon>Basidiomycota</taxon>
        <taxon>Agaricomycotina</taxon>
        <taxon>Dacrymycetes</taxon>
        <taxon>Dacrymycetales</taxon>
        <taxon>Dacrymycetaceae</taxon>
        <taxon>Calocera</taxon>
    </lineage>
</organism>
<keyword evidence="4" id="KW-0378">Hydrolase</keyword>
<proteinExistence type="inferred from homology"/>
<evidence type="ECO:0000259" key="7">
    <source>
        <dbReference type="SMART" id="SM01011"/>
    </source>
</evidence>
<keyword evidence="3 6" id="KW-0479">Metal-binding</keyword>
<dbReference type="Gene3D" id="3.40.350.10">
    <property type="entry name" value="Creatinase/prolidase N-terminal domain"/>
    <property type="match status" value="1"/>
</dbReference>
<dbReference type="InterPro" id="IPR029149">
    <property type="entry name" value="Creatin/AminoP/Spt16_N"/>
</dbReference>
<dbReference type="InterPro" id="IPR052433">
    <property type="entry name" value="X-Pro_dipept-like"/>
</dbReference>
<dbReference type="InterPro" id="IPR000994">
    <property type="entry name" value="Pept_M24"/>
</dbReference>
<evidence type="ECO:0000256" key="4">
    <source>
        <dbReference type="ARBA" id="ARBA00022801"/>
    </source>
</evidence>
<evidence type="ECO:0000256" key="6">
    <source>
        <dbReference type="RuleBase" id="RU000590"/>
    </source>
</evidence>
<dbReference type="PANTHER" id="PTHR43226:SF1">
    <property type="entry name" value="XAA-PRO DIPEPTIDASE"/>
    <property type="match status" value="1"/>
</dbReference>
<keyword evidence="5" id="KW-0464">Manganese</keyword>
<protein>
    <submittedName>
        <fullName evidence="8">Creatinase/aminopeptidase</fullName>
    </submittedName>
</protein>
<evidence type="ECO:0000256" key="3">
    <source>
        <dbReference type="ARBA" id="ARBA00022723"/>
    </source>
</evidence>
<comment type="cofactor">
    <cofactor evidence="1">
        <name>Mn(2+)</name>
        <dbReference type="ChEBI" id="CHEBI:29035"/>
    </cofactor>
</comment>
<dbReference type="SUPFAM" id="SSF53092">
    <property type="entry name" value="Creatinase/prolidase N-terminal domain"/>
    <property type="match status" value="1"/>
</dbReference>
<dbReference type="Pfam" id="PF05195">
    <property type="entry name" value="AMP_N"/>
    <property type="match status" value="1"/>
</dbReference>
<keyword evidence="8" id="KW-0031">Aminopeptidase</keyword>
<gene>
    <name evidence="8" type="ORF">CALCODRAFT_520926</name>
</gene>
<keyword evidence="8" id="KW-0645">Protease</keyword>
<keyword evidence="9" id="KW-1185">Reference proteome</keyword>
<evidence type="ECO:0000256" key="1">
    <source>
        <dbReference type="ARBA" id="ARBA00001936"/>
    </source>
</evidence>
<dbReference type="SUPFAM" id="SSF55920">
    <property type="entry name" value="Creatinase/aminopeptidase"/>
    <property type="match status" value="2"/>
</dbReference>
<dbReference type="GO" id="GO:0070006">
    <property type="term" value="F:metalloaminopeptidase activity"/>
    <property type="evidence" value="ECO:0007669"/>
    <property type="project" value="InterPro"/>
</dbReference>
<dbReference type="Proteomes" id="UP000076842">
    <property type="component" value="Unassembled WGS sequence"/>
</dbReference>
<dbReference type="PANTHER" id="PTHR43226">
    <property type="entry name" value="XAA-PRO AMINOPEPTIDASE 3"/>
    <property type="match status" value="1"/>
</dbReference>
<dbReference type="EMBL" id="KV424078">
    <property type="protein sequence ID" value="KZT52100.1"/>
    <property type="molecule type" value="Genomic_DNA"/>
</dbReference>
<evidence type="ECO:0000256" key="5">
    <source>
        <dbReference type="ARBA" id="ARBA00023211"/>
    </source>
</evidence>
<dbReference type="SMART" id="SM01011">
    <property type="entry name" value="AMP_N"/>
    <property type="match status" value="1"/>
</dbReference>
<dbReference type="GO" id="GO:0006508">
    <property type="term" value="P:proteolysis"/>
    <property type="evidence" value="ECO:0007669"/>
    <property type="project" value="TreeGrafter"/>
</dbReference>
<feature type="domain" description="Aminopeptidase P N-terminal" evidence="7">
    <location>
        <begin position="13"/>
        <end position="165"/>
    </location>
</feature>
<reference evidence="8 9" key="1">
    <citation type="journal article" date="2016" name="Mol. Biol. Evol.">
        <title>Comparative Genomics of Early-Diverging Mushroom-Forming Fungi Provides Insights into the Origins of Lignocellulose Decay Capabilities.</title>
        <authorList>
            <person name="Nagy L.G."/>
            <person name="Riley R."/>
            <person name="Tritt A."/>
            <person name="Adam C."/>
            <person name="Daum C."/>
            <person name="Floudas D."/>
            <person name="Sun H."/>
            <person name="Yadav J.S."/>
            <person name="Pangilinan J."/>
            <person name="Larsson K.H."/>
            <person name="Matsuura K."/>
            <person name="Barry K."/>
            <person name="Labutti K."/>
            <person name="Kuo R."/>
            <person name="Ohm R.A."/>
            <person name="Bhattacharya S.S."/>
            <person name="Shirouzu T."/>
            <person name="Yoshinaga Y."/>
            <person name="Martin F.M."/>
            <person name="Grigoriev I.V."/>
            <person name="Hibbett D.S."/>
        </authorList>
    </citation>
    <scope>NUCLEOTIDE SEQUENCE [LARGE SCALE GENOMIC DNA]</scope>
    <source>
        <strain evidence="8 9">HHB12733</strain>
    </source>
</reference>